<proteinExistence type="predicted"/>
<sequence>MTEVESREAQEIACRLVGWGEALAMEAERGGDHSALIAMVSDDLHELACRLGELADGLRP</sequence>
<accession>A0ABV1GBA1</accession>
<comment type="caution">
    <text evidence="1">The sequence shown here is derived from an EMBL/GenBank/DDBJ whole genome shotgun (WGS) entry which is preliminary data.</text>
</comment>
<keyword evidence="2" id="KW-1185">Reference proteome</keyword>
<evidence type="ECO:0000313" key="1">
    <source>
        <dbReference type="EMBL" id="MEQ2512399.1"/>
    </source>
</evidence>
<evidence type="ECO:0000313" key="2">
    <source>
        <dbReference type="Proteomes" id="UP001491552"/>
    </source>
</evidence>
<name>A0ABV1GBA1_9FIRM</name>
<organism evidence="1 2">
    <name type="scientific">Faecousia intestinalis</name>
    <dbReference type="NCBI Taxonomy" id="3133167"/>
    <lineage>
        <taxon>Bacteria</taxon>
        <taxon>Bacillati</taxon>
        <taxon>Bacillota</taxon>
        <taxon>Clostridia</taxon>
        <taxon>Eubacteriales</taxon>
        <taxon>Oscillospiraceae</taxon>
        <taxon>Faecousia</taxon>
    </lineage>
</organism>
<dbReference type="Proteomes" id="UP001491552">
    <property type="component" value="Unassembled WGS sequence"/>
</dbReference>
<gene>
    <name evidence="1" type="ORF">WMO66_14305</name>
</gene>
<dbReference type="EMBL" id="JBBMFF010000278">
    <property type="protein sequence ID" value="MEQ2512399.1"/>
    <property type="molecule type" value="Genomic_DNA"/>
</dbReference>
<reference evidence="1 2" key="1">
    <citation type="submission" date="2024-03" db="EMBL/GenBank/DDBJ databases">
        <title>Human intestinal bacterial collection.</title>
        <authorList>
            <person name="Pauvert C."/>
            <person name="Hitch T.C.A."/>
            <person name="Clavel T."/>
        </authorList>
    </citation>
    <scope>NUCLEOTIDE SEQUENCE [LARGE SCALE GENOMIC DNA]</scope>
    <source>
        <strain evidence="1 2">CLA-AA-H192</strain>
    </source>
</reference>
<dbReference type="RefSeq" id="WP_242370439.1">
    <property type="nucleotide sequence ID" value="NZ_JBBMFF010000278.1"/>
</dbReference>
<protein>
    <submittedName>
        <fullName evidence="1">Uncharacterized protein</fullName>
    </submittedName>
</protein>